<dbReference type="SUPFAM" id="SSF56935">
    <property type="entry name" value="Porins"/>
    <property type="match status" value="1"/>
</dbReference>
<keyword evidence="10" id="KW-0472">Membrane</keyword>
<evidence type="ECO:0000256" key="12">
    <source>
        <dbReference type="SAM" id="SignalP"/>
    </source>
</evidence>
<evidence type="ECO:0000256" key="3">
    <source>
        <dbReference type="ARBA" id="ARBA00022452"/>
    </source>
</evidence>
<dbReference type="Pfam" id="PF00593">
    <property type="entry name" value="TonB_dep_Rec_b-barrel"/>
    <property type="match status" value="1"/>
</dbReference>
<feature type="chain" id="PRO_5045157414" description="TonB-dependent receptor-like beta-barrel domain-containing protein" evidence="12">
    <location>
        <begin position="28"/>
        <end position="799"/>
    </location>
</feature>
<gene>
    <name evidence="14" type="ORF">Maes01_00115</name>
</gene>
<feature type="domain" description="TonB-dependent receptor-like beta-barrel" evidence="13">
    <location>
        <begin position="275"/>
        <end position="763"/>
    </location>
</feature>
<keyword evidence="6 12" id="KW-0732">Signal</keyword>
<evidence type="ECO:0000313" key="14">
    <source>
        <dbReference type="EMBL" id="GAA5523567.1"/>
    </source>
</evidence>
<accession>A0ABP9WK56</accession>
<dbReference type="InterPro" id="IPR039426">
    <property type="entry name" value="TonB-dep_rcpt-like"/>
</dbReference>
<organism evidence="14 15">
    <name type="scientific">Microbulbifer aestuariivivens</name>
    <dbReference type="NCBI Taxonomy" id="1908308"/>
    <lineage>
        <taxon>Bacteria</taxon>
        <taxon>Pseudomonadati</taxon>
        <taxon>Pseudomonadota</taxon>
        <taxon>Gammaproteobacteria</taxon>
        <taxon>Cellvibrionales</taxon>
        <taxon>Microbulbiferaceae</taxon>
        <taxon>Microbulbifer</taxon>
    </lineage>
</organism>
<protein>
    <recommendedName>
        <fullName evidence="13">TonB-dependent receptor-like beta-barrel domain-containing protein</fullName>
    </recommendedName>
</protein>
<dbReference type="EMBL" id="BAABRT010000001">
    <property type="protein sequence ID" value="GAA5523567.1"/>
    <property type="molecule type" value="Genomic_DNA"/>
</dbReference>
<keyword evidence="11" id="KW-0998">Cell outer membrane</keyword>
<evidence type="ECO:0000256" key="5">
    <source>
        <dbReference type="ARBA" id="ARBA00022692"/>
    </source>
</evidence>
<dbReference type="PANTHER" id="PTHR32552:SF68">
    <property type="entry name" value="FERRICHROME OUTER MEMBRANE TRANSPORTER_PHAGE RECEPTOR"/>
    <property type="match status" value="1"/>
</dbReference>
<dbReference type="InterPro" id="IPR036942">
    <property type="entry name" value="Beta-barrel_TonB_sf"/>
</dbReference>
<keyword evidence="4" id="KW-0410">Iron transport</keyword>
<name>A0ABP9WK56_9GAMM</name>
<dbReference type="InterPro" id="IPR037066">
    <property type="entry name" value="Plug_dom_sf"/>
</dbReference>
<keyword evidence="8" id="KW-0406">Ion transport</keyword>
<evidence type="ECO:0000256" key="9">
    <source>
        <dbReference type="ARBA" id="ARBA00023077"/>
    </source>
</evidence>
<evidence type="ECO:0000256" key="10">
    <source>
        <dbReference type="ARBA" id="ARBA00023136"/>
    </source>
</evidence>
<dbReference type="RefSeq" id="WP_345547802.1">
    <property type="nucleotide sequence ID" value="NZ_BAABRT010000001.1"/>
</dbReference>
<evidence type="ECO:0000256" key="2">
    <source>
        <dbReference type="ARBA" id="ARBA00022448"/>
    </source>
</evidence>
<comment type="caution">
    <text evidence="14">The sequence shown here is derived from an EMBL/GenBank/DDBJ whole genome shotgun (WGS) entry which is preliminary data.</text>
</comment>
<evidence type="ECO:0000256" key="11">
    <source>
        <dbReference type="ARBA" id="ARBA00023237"/>
    </source>
</evidence>
<reference evidence="14 15" key="1">
    <citation type="submission" date="2024-02" db="EMBL/GenBank/DDBJ databases">
        <title>Microbulbifer aestuariivivens NBRC 112533.</title>
        <authorList>
            <person name="Ichikawa N."/>
            <person name="Katano-Makiyama Y."/>
            <person name="Hidaka K."/>
        </authorList>
    </citation>
    <scope>NUCLEOTIDE SEQUENCE [LARGE SCALE GENOMIC DNA]</scope>
    <source>
        <strain evidence="14 15">NBRC 112533</strain>
    </source>
</reference>
<dbReference type="PANTHER" id="PTHR32552">
    <property type="entry name" value="FERRICHROME IRON RECEPTOR-RELATED"/>
    <property type="match status" value="1"/>
</dbReference>
<keyword evidence="5" id="KW-0812">Transmembrane</keyword>
<sequence>MHTHPRFPRRPLATALGRLLFSVAASALFSAKVVAKADAQSPSTPEPEASPELVEVMGEQLQENRAGLRSTAADGAFGGDLSAAEIARSITPVGEWLLNEAAVTDLRDLQRLAPNTYSATGFGAPSLPTMRGQLGEVFEAGMRRQVGNNGLGIPLSFNAVGQVDVVRGMPSVILGSTQRSGGFINLAPKQPDLENSSGSAQMRAGQWDRYRSQVDYSHALEPSRSGVRFSVEHRNEGSFYDFSGLDSNNLFAAYRVRPSEGAEWNLSLEYYDISWTDNAGINRPTQALIDDGLYVQGQGERPDGSTVPGAGAVISPTGLVRIDRSRVLTDPRDINGADTLLLHSTYETTLSDTLRFVNRTYFEHLNREEVAQNSFVEIIDGANTLENRSEWHFEDTVAGIALRYNDVLGYSQFTTEADLPIDLTGPLSNRRIPLSDAQKARLVELRPGLYVSPGGQYDLNGDGAGDFNLSDTTDSTSLQAGVFVEHRQPFTERWSMTLGARGDWYRVEARDPLAPEGVAAAEDKHSELLKSGNLSLQYQTAGAGMAYATLAYQESTSNSLGGGTTLGADNRINPLNFATENRLAELGYKYAPAGSAWYWDAAVFEQTRSLRNRDGSNSGIRTRGLEIQAQYRGERLWVNAGASYLDARFDDSAAFQDARQVVDAFDDSRPDLVEGTGVGAPNFTVFPASDSRLPGIPRLSGSVALGYQFSDQWSAGASLVASGSYPLDFLQTVEIPAQFTLNSNLRYQFADQRTSLRLDVFNLTDEENWAPVFEGGYFGSTLVFPELPRYWDLSLSYRL</sequence>
<evidence type="ECO:0000259" key="13">
    <source>
        <dbReference type="Pfam" id="PF00593"/>
    </source>
</evidence>
<evidence type="ECO:0000313" key="15">
    <source>
        <dbReference type="Proteomes" id="UP001408594"/>
    </source>
</evidence>
<keyword evidence="9" id="KW-0798">TonB box</keyword>
<keyword evidence="15" id="KW-1185">Reference proteome</keyword>
<evidence type="ECO:0000256" key="1">
    <source>
        <dbReference type="ARBA" id="ARBA00004571"/>
    </source>
</evidence>
<evidence type="ECO:0000256" key="7">
    <source>
        <dbReference type="ARBA" id="ARBA00023004"/>
    </source>
</evidence>
<comment type="subcellular location">
    <subcellularLocation>
        <location evidence="1">Cell outer membrane</location>
        <topology evidence="1">Multi-pass membrane protein</topology>
    </subcellularLocation>
</comment>
<dbReference type="Gene3D" id="2.40.170.20">
    <property type="entry name" value="TonB-dependent receptor, beta-barrel domain"/>
    <property type="match status" value="1"/>
</dbReference>
<dbReference type="InterPro" id="IPR000531">
    <property type="entry name" value="Beta-barrel_TonB"/>
</dbReference>
<evidence type="ECO:0000256" key="4">
    <source>
        <dbReference type="ARBA" id="ARBA00022496"/>
    </source>
</evidence>
<keyword evidence="2" id="KW-0813">Transport</keyword>
<keyword evidence="7" id="KW-0408">Iron</keyword>
<feature type="signal peptide" evidence="12">
    <location>
        <begin position="1"/>
        <end position="27"/>
    </location>
</feature>
<proteinExistence type="predicted"/>
<dbReference type="Gene3D" id="2.170.130.10">
    <property type="entry name" value="TonB-dependent receptor, plug domain"/>
    <property type="match status" value="1"/>
</dbReference>
<keyword evidence="3" id="KW-1134">Transmembrane beta strand</keyword>
<dbReference type="Proteomes" id="UP001408594">
    <property type="component" value="Unassembled WGS sequence"/>
</dbReference>
<evidence type="ECO:0000256" key="6">
    <source>
        <dbReference type="ARBA" id="ARBA00022729"/>
    </source>
</evidence>
<evidence type="ECO:0000256" key="8">
    <source>
        <dbReference type="ARBA" id="ARBA00023065"/>
    </source>
</evidence>